<gene>
    <name evidence="16" type="ORF">ALEPTO_LOCUS6065</name>
</gene>
<feature type="compositionally biased region" description="Low complexity" evidence="14">
    <location>
        <begin position="468"/>
        <end position="477"/>
    </location>
</feature>
<dbReference type="GO" id="GO:0003729">
    <property type="term" value="F:mRNA binding"/>
    <property type="evidence" value="ECO:0007669"/>
    <property type="project" value="TreeGrafter"/>
</dbReference>
<evidence type="ECO:0000256" key="10">
    <source>
        <dbReference type="ARBA" id="ARBA00022843"/>
    </source>
</evidence>
<dbReference type="InterPro" id="IPR029071">
    <property type="entry name" value="Ubiquitin-like_domsf"/>
</dbReference>
<evidence type="ECO:0000256" key="8">
    <source>
        <dbReference type="ARBA" id="ARBA00022553"/>
    </source>
</evidence>
<feature type="compositionally biased region" description="Basic and acidic residues" evidence="14">
    <location>
        <begin position="424"/>
        <end position="434"/>
    </location>
</feature>
<comment type="subcellular location">
    <subcellularLocation>
        <location evidence="2">Cytoplasm</location>
    </subcellularLocation>
    <subcellularLocation>
        <location evidence="1">Nucleus</location>
    </subcellularLocation>
</comment>
<reference evidence="16" key="1">
    <citation type="submission" date="2021-06" db="EMBL/GenBank/DDBJ databases">
        <authorList>
            <person name="Kallberg Y."/>
            <person name="Tangrot J."/>
            <person name="Rosling A."/>
        </authorList>
    </citation>
    <scope>NUCLEOTIDE SEQUENCE</scope>
    <source>
        <strain evidence="16">FL130A</strain>
    </source>
</reference>
<dbReference type="PANTHER" id="PTHR23253">
    <property type="entry name" value="EUKARYOTIC TRANSLATION INITIATION FACTOR 4 GAMMA"/>
    <property type="match status" value="1"/>
</dbReference>
<evidence type="ECO:0000256" key="9">
    <source>
        <dbReference type="ARBA" id="ARBA00022737"/>
    </source>
</evidence>
<comment type="similarity">
    <text evidence="3">Belongs to the eukaryotic initiation factor 4G family.</text>
</comment>
<keyword evidence="11" id="KW-0694">RNA-binding</keyword>
<dbReference type="EMBL" id="CAJVPS010001933">
    <property type="protein sequence ID" value="CAG8554978.1"/>
    <property type="molecule type" value="Genomic_DNA"/>
</dbReference>
<evidence type="ECO:0000256" key="11">
    <source>
        <dbReference type="ARBA" id="ARBA00022884"/>
    </source>
</evidence>
<evidence type="ECO:0000256" key="12">
    <source>
        <dbReference type="ARBA" id="ARBA00022917"/>
    </source>
</evidence>
<evidence type="ECO:0000259" key="15">
    <source>
        <dbReference type="PROSITE" id="PS50053"/>
    </source>
</evidence>
<organism evidence="16 17">
    <name type="scientific">Ambispora leptoticha</name>
    <dbReference type="NCBI Taxonomy" id="144679"/>
    <lineage>
        <taxon>Eukaryota</taxon>
        <taxon>Fungi</taxon>
        <taxon>Fungi incertae sedis</taxon>
        <taxon>Mucoromycota</taxon>
        <taxon>Glomeromycotina</taxon>
        <taxon>Glomeromycetes</taxon>
        <taxon>Archaeosporales</taxon>
        <taxon>Ambisporaceae</taxon>
        <taxon>Ambispora</taxon>
    </lineage>
</organism>
<sequence length="616" mass="68533">MQIFVKTLTGKTISFEVESSDTIHNVKASLALLNKLTSENFDSISDQIIDYANKSRNEKDGRTLRTVIQLILLKAYDESNFSQLYARLCKKMMERIDPEILDENVKSPHGNQYVQGGTLFRKYLLNRCQEDFEKGWKLNIPVPSNEKGEPDLLSDECYDAQETKRTGLGLIKFLGELFKLTMLTERIMHECIKKLLCNALNPEEEETESLCKLLTTVGKQLDHRRAKVHMDVYFNRMKTMSNNPNLSNRIKFILLDVIELRNNNWVPRRNNDAPKTIAEIHGDAAKQKEEAEFLRRTARRGLPRLDQQLSRLGSGRRDTRDKGTHGGNVPANADGWGTIGSSSLASRKTGDLSKFGSVSRSEVSASRKTGDLSKFGSVSRSKVSASRKTGDLSKFGAVSRSKVSGLSLASQESFAGLAGGSKGWKTDSRDRDNKSSVTSSVLAITSSTSVYNVLSSHTENIEGRKSTEGASTTTESAKLVESSSTLNPPQERRKLQLLPRSTQGNTPIKSTDALIKDTSSTSTVLDVEEVSKHMKELPPQYLSEAMLSFINESLSESKTMLAYLDALKSEIGKGALESKLKDSSFTIKTIFPKVIPEQISKVLDKRELSKIRNINK</sequence>
<protein>
    <submittedName>
        <fullName evidence="16">5464_t:CDS:1</fullName>
    </submittedName>
</protein>
<keyword evidence="6" id="KW-1017">Isopeptide bond</keyword>
<dbReference type="FunFam" id="1.25.40.180:FF:000020">
    <property type="entry name" value="Eukaryotic translation initiation factor subunit"/>
    <property type="match status" value="1"/>
</dbReference>
<evidence type="ECO:0000313" key="17">
    <source>
        <dbReference type="Proteomes" id="UP000789508"/>
    </source>
</evidence>
<feature type="region of interest" description="Disordered" evidence="14">
    <location>
        <begin position="459"/>
        <end position="508"/>
    </location>
</feature>
<proteinExistence type="inferred from homology"/>
<dbReference type="SMART" id="SM00543">
    <property type="entry name" value="MIF4G"/>
    <property type="match status" value="1"/>
</dbReference>
<dbReference type="SUPFAM" id="SSF54236">
    <property type="entry name" value="Ubiquitin-like"/>
    <property type="match status" value="1"/>
</dbReference>
<keyword evidence="5" id="KW-0963">Cytoplasm</keyword>
<evidence type="ECO:0000313" key="16">
    <source>
        <dbReference type="EMBL" id="CAG8554978.1"/>
    </source>
</evidence>
<dbReference type="InterPro" id="IPR000626">
    <property type="entry name" value="Ubiquitin-like_dom"/>
</dbReference>
<evidence type="ECO:0000256" key="7">
    <source>
        <dbReference type="ARBA" id="ARBA00022540"/>
    </source>
</evidence>
<keyword evidence="12" id="KW-0648">Protein biosynthesis</keyword>
<evidence type="ECO:0000256" key="1">
    <source>
        <dbReference type="ARBA" id="ARBA00004123"/>
    </source>
</evidence>
<dbReference type="PANTHER" id="PTHR23253:SF9">
    <property type="entry name" value="EUKARYOTIC TRANSLATION INITIATION FACTOR 4 GAMMA 2"/>
    <property type="match status" value="1"/>
</dbReference>
<dbReference type="AlphaFoldDB" id="A0A9N9B8L5"/>
<evidence type="ECO:0000256" key="5">
    <source>
        <dbReference type="ARBA" id="ARBA00022490"/>
    </source>
</evidence>
<dbReference type="InterPro" id="IPR016024">
    <property type="entry name" value="ARM-type_fold"/>
</dbReference>
<keyword evidence="17" id="KW-1185">Reference proteome</keyword>
<evidence type="ECO:0000256" key="13">
    <source>
        <dbReference type="ARBA" id="ARBA00023242"/>
    </source>
</evidence>
<feature type="region of interest" description="Disordered" evidence="14">
    <location>
        <begin position="296"/>
        <end position="360"/>
    </location>
</feature>
<comment type="caution">
    <text evidence="16">The sequence shown here is derived from an EMBL/GenBank/DDBJ whole genome shotgun (WGS) entry which is preliminary data.</text>
</comment>
<dbReference type="Gene3D" id="1.25.40.180">
    <property type="match status" value="1"/>
</dbReference>
<evidence type="ECO:0000256" key="6">
    <source>
        <dbReference type="ARBA" id="ARBA00022499"/>
    </source>
</evidence>
<evidence type="ECO:0000256" key="2">
    <source>
        <dbReference type="ARBA" id="ARBA00004496"/>
    </source>
</evidence>
<feature type="domain" description="Ubiquitin-like" evidence="15">
    <location>
        <begin position="1"/>
        <end position="64"/>
    </location>
</feature>
<keyword evidence="13" id="KW-0539">Nucleus</keyword>
<keyword evidence="7" id="KW-0396">Initiation factor</keyword>
<feature type="compositionally biased region" description="Basic and acidic residues" evidence="14">
    <location>
        <begin position="315"/>
        <end position="324"/>
    </location>
</feature>
<dbReference type="Pfam" id="PF02854">
    <property type="entry name" value="MIF4G"/>
    <property type="match status" value="1"/>
</dbReference>
<dbReference type="PROSITE" id="PS50053">
    <property type="entry name" value="UBIQUITIN_2"/>
    <property type="match status" value="1"/>
</dbReference>
<feature type="region of interest" description="Disordered" evidence="14">
    <location>
        <begin position="417"/>
        <end position="436"/>
    </location>
</feature>
<dbReference type="GO" id="GO:0005634">
    <property type="term" value="C:nucleus"/>
    <property type="evidence" value="ECO:0007669"/>
    <property type="project" value="UniProtKB-SubCell"/>
</dbReference>
<name>A0A9N9B8L5_9GLOM</name>
<dbReference type="SUPFAM" id="SSF48371">
    <property type="entry name" value="ARM repeat"/>
    <property type="match status" value="1"/>
</dbReference>
<keyword evidence="8" id="KW-0597">Phosphoprotein</keyword>
<dbReference type="GO" id="GO:0010494">
    <property type="term" value="C:cytoplasmic stress granule"/>
    <property type="evidence" value="ECO:0007669"/>
    <property type="project" value="UniProtKB-ARBA"/>
</dbReference>
<dbReference type="Proteomes" id="UP000789508">
    <property type="component" value="Unassembled WGS sequence"/>
</dbReference>
<dbReference type="OrthoDB" id="514777at2759"/>
<keyword evidence="9" id="KW-0677">Repeat</keyword>
<feature type="compositionally biased region" description="Polar residues" evidence="14">
    <location>
        <begin position="499"/>
        <end position="508"/>
    </location>
</feature>
<dbReference type="GO" id="GO:0016281">
    <property type="term" value="C:eukaryotic translation initiation factor 4F complex"/>
    <property type="evidence" value="ECO:0007669"/>
    <property type="project" value="TreeGrafter"/>
</dbReference>
<accession>A0A9N9B8L5</accession>
<evidence type="ECO:0000256" key="4">
    <source>
        <dbReference type="ARBA" id="ARBA00008430"/>
    </source>
</evidence>
<dbReference type="GO" id="GO:0003743">
    <property type="term" value="F:translation initiation factor activity"/>
    <property type="evidence" value="ECO:0007669"/>
    <property type="project" value="UniProtKB-KW"/>
</dbReference>
<comment type="similarity">
    <text evidence="4">Belongs to the ubiquitin family.</text>
</comment>
<evidence type="ECO:0000256" key="14">
    <source>
        <dbReference type="SAM" id="MobiDB-lite"/>
    </source>
</evidence>
<dbReference type="InterPro" id="IPR003890">
    <property type="entry name" value="MIF4G-like_typ-3"/>
</dbReference>
<evidence type="ECO:0000256" key="3">
    <source>
        <dbReference type="ARBA" id="ARBA00005775"/>
    </source>
</evidence>
<dbReference type="FunFam" id="3.10.20.90:FF:000469">
    <property type="entry name" value="Polyubiquitin-C"/>
    <property type="match status" value="1"/>
</dbReference>
<keyword evidence="10" id="KW-0832">Ubl conjugation</keyword>